<comment type="caution">
    <text evidence="2">The sequence shown here is derived from an EMBL/GenBank/DDBJ whole genome shotgun (WGS) entry which is preliminary data.</text>
</comment>
<dbReference type="EMBL" id="MOHC01000012">
    <property type="protein sequence ID" value="OJN39212.1"/>
    <property type="molecule type" value="Genomic_DNA"/>
</dbReference>
<keyword evidence="1" id="KW-1133">Transmembrane helix</keyword>
<feature type="transmembrane region" description="Helical" evidence="1">
    <location>
        <begin position="5"/>
        <end position="23"/>
    </location>
</feature>
<keyword evidence="1" id="KW-0472">Membrane</keyword>
<organism evidence="2 3">
    <name type="scientific">Escherichia coli</name>
    <dbReference type="NCBI Taxonomy" id="562"/>
    <lineage>
        <taxon>Bacteria</taxon>
        <taxon>Pseudomonadati</taxon>
        <taxon>Pseudomonadota</taxon>
        <taxon>Gammaproteobacteria</taxon>
        <taxon>Enterobacterales</taxon>
        <taxon>Enterobacteriaceae</taxon>
        <taxon>Escherichia</taxon>
    </lineage>
</organism>
<dbReference type="Proteomes" id="UP000184077">
    <property type="component" value="Unassembled WGS sequence"/>
</dbReference>
<evidence type="ECO:0000313" key="2">
    <source>
        <dbReference type="EMBL" id="OJN39212.1"/>
    </source>
</evidence>
<feature type="transmembrane region" description="Helical" evidence="1">
    <location>
        <begin position="35"/>
        <end position="52"/>
    </location>
</feature>
<proteinExistence type="predicted"/>
<accession>A0A1M0EGZ3</accession>
<sequence>MKKKFVNVAKCAIFIFFMTFYGFSAGEGFDRDANAFSFFCLSIVVIIVWVELKQTLFHVLGK</sequence>
<dbReference type="RefSeq" id="WP_021571698.1">
    <property type="nucleotide sequence ID" value="NZ_JADPZE010000003.1"/>
</dbReference>
<dbReference type="AlphaFoldDB" id="A0A1M0EGZ3"/>
<gene>
    <name evidence="2" type="ORF">BK300_07150</name>
</gene>
<evidence type="ECO:0000313" key="3">
    <source>
        <dbReference type="Proteomes" id="UP000184077"/>
    </source>
</evidence>
<protein>
    <submittedName>
        <fullName evidence="2">Uncharacterized protein</fullName>
    </submittedName>
</protein>
<evidence type="ECO:0000256" key="1">
    <source>
        <dbReference type="SAM" id="Phobius"/>
    </source>
</evidence>
<name>A0A1M0EGZ3_ECOLX</name>
<keyword evidence="1" id="KW-0812">Transmembrane</keyword>
<reference evidence="2 3" key="1">
    <citation type="submission" date="2016-10" db="EMBL/GenBank/DDBJ databases">
        <title>Comprehensive resistome analysis reveals the prevalence of NDM and MCR-1 in Chinese poultry production.</title>
        <authorList>
            <person name="Wang Y."/>
            <person name="Zhang R."/>
            <person name="Li J."/>
            <person name="Wu Z."/>
            <person name="Wenjuan Y."/>
            <person name="Schwarz S."/>
            <person name="Tyrrell J."/>
            <person name="Zheng Y."/>
            <person name="Wang S."/>
            <person name="Shen Z."/>
            <person name="Liu Z."/>
            <person name="Lei L."/>
            <person name="Li M."/>
            <person name="Zhang Q."/>
            <person name="Wu C."/>
            <person name="Zhang Q."/>
            <person name="Wu Y."/>
            <person name="Walsh T."/>
            <person name="Shen J."/>
        </authorList>
    </citation>
    <scope>NUCLEOTIDE SEQUENCE [LARGE SCALE GENOMIC DNA]</scope>
    <source>
        <strain evidence="2 3">574</strain>
    </source>
</reference>